<dbReference type="GO" id="GO:0003964">
    <property type="term" value="F:RNA-directed DNA polymerase activity"/>
    <property type="evidence" value="ECO:0007669"/>
    <property type="project" value="UniProtKB-KW"/>
</dbReference>
<dbReference type="CDD" id="cd01647">
    <property type="entry name" value="RT_LTR"/>
    <property type="match status" value="1"/>
</dbReference>
<keyword evidence="5" id="KW-0255">Endonuclease</keyword>
<evidence type="ECO:0000259" key="9">
    <source>
        <dbReference type="PROSITE" id="PS50878"/>
    </source>
</evidence>
<dbReference type="InterPro" id="IPR043128">
    <property type="entry name" value="Rev_trsase/Diguanyl_cyclase"/>
</dbReference>
<dbReference type="Gene3D" id="1.10.340.70">
    <property type="match status" value="1"/>
</dbReference>
<dbReference type="InterPro" id="IPR041588">
    <property type="entry name" value="Integrase_H2C2"/>
</dbReference>
<evidence type="ECO:0000313" key="11">
    <source>
        <dbReference type="EMBL" id="KAF0704953.1"/>
    </source>
</evidence>
<name>A0A6A4Z4G1_APHAT</name>
<dbReference type="EMBL" id="VJMI01020270">
    <property type="protein sequence ID" value="KAF0704953.1"/>
    <property type="molecule type" value="Genomic_DNA"/>
</dbReference>
<evidence type="ECO:0000256" key="6">
    <source>
        <dbReference type="ARBA" id="ARBA00022801"/>
    </source>
</evidence>
<dbReference type="VEuPathDB" id="FungiDB:H257_14741"/>
<sequence>MICLEFVVPGFPAKLSALIDCGASNNYASRSTLSRFNRLPSSDPSDRVRVKMADGHTASQPRIIVDVPITFDGFDSIEPFYVIDLDERWDLIIGMSWLESHQPWIDWKAKSVHKVTWLNASQPWIHRRAADRLPPSTTNPLGPPLEAMSNDLASPSPAVRSLAPAPAAPTDPTTVLHNTPSVPPTESPSVVIGEATLPPPIVASTLATTFIEETCNLHELPRTSSEILALPEMSFHSLVESLRAHDIAALAMITVEEEMDLFSTSTADDSVLAAPLQSQTWDSLRSNPYFDLLQEFEDVFPAEVPCRLPVDKGVQHEIDLVPGAKYCVTRQWPLPRDQVDAIDAFFAARKAAGHVRESISPHSSPTFCVKKPGGKWRIVHAFNKLNAATIPAQTPIPRKDVIIDGMGRSTIFSTIDLRDGFYQILMRLCDVPKTAVSTPSGMLWEWLVMPQGLSNAPATFNRMVTAKFRAFRDFAPSYFDDIYVHSCASSTQSDLDVHRGHLRKVLEVLRANGLYANLAKCMFGVDEIPVLGDLVGVNGCRADPDKIKAISEWPIPSSVKDLRRWLGLATYLHKYSHNFADIAQPLFRLLLKDAPWVWDSACQEAFDGLKTNLQRAPILALPDFDKPFSVVCDASQFAIGCCLMQLDASGHPRPVSYQSRQLHAAERAYPVHDLELLSMKYALTKFRIYLLGGKPFVIYTDHASLRTATNTPHLSQRMARWISFFSEFTFSVQYKPGKDNILADALSRRPDLELTTIGLLTTGLHDRIRAAYPFDADCSSRLAALTDPVSPKPRRASSALHRFALADGLLMFQPTADSPPRIVVPGDAQLRLTLLRSYHDSPSGGHFGRDKMHAILARSYWWPRMYKSVVRYVAHCDACQRTKITSSSQAPLQPLPIPDELWSSVSMDFMFGLPRDARGNTGIMVCVDRASKYVIAVPVRDTLSGADAARIFFDHVFCRFGLPRSIVSDRDPRFTAKFWSTLFALCDTSLDMSTSDHPESDGQTERANRVLEDILRSYSVSTGSSWAVTLQHAVFAYNASVQASTGFSPHYAVHLQHPRLPPMLDGSPSSGGGTTARHAGVLSNAPSRTLQSIQSFLSRRVSVMQQIHDSNLWWWWHHGVGWFLHPRQTRSGLSLGLPKV</sequence>
<reference evidence="11 12" key="1">
    <citation type="submission" date="2019-06" db="EMBL/GenBank/DDBJ databases">
        <title>Genomics analysis of Aphanomyces spp. identifies a new class of oomycete effector associated with host adaptation.</title>
        <authorList>
            <person name="Gaulin E."/>
        </authorList>
    </citation>
    <scope>NUCLEOTIDE SEQUENCE [LARGE SCALE GENOMIC DNA]</scope>
    <source>
        <strain evidence="11 12">E</strain>
    </source>
</reference>
<dbReference type="InterPro" id="IPR050951">
    <property type="entry name" value="Retrovirus_Pol_polyprotein"/>
</dbReference>
<evidence type="ECO:0000256" key="7">
    <source>
        <dbReference type="ARBA" id="ARBA00022918"/>
    </source>
</evidence>
<comment type="caution">
    <text evidence="11">The sequence shown here is derived from an EMBL/GenBank/DDBJ whole genome shotgun (WGS) entry which is preliminary data.</text>
</comment>
<dbReference type="Gene3D" id="3.30.70.270">
    <property type="match status" value="2"/>
</dbReference>
<dbReference type="Gene3D" id="3.10.10.10">
    <property type="entry name" value="HIV Type 1 Reverse Transcriptase, subunit A, domain 1"/>
    <property type="match status" value="1"/>
</dbReference>
<evidence type="ECO:0000256" key="5">
    <source>
        <dbReference type="ARBA" id="ARBA00022759"/>
    </source>
</evidence>
<gene>
    <name evidence="11" type="ORF">AaE_014702</name>
</gene>
<dbReference type="Gene3D" id="3.30.420.10">
    <property type="entry name" value="Ribonuclease H-like superfamily/Ribonuclease H"/>
    <property type="match status" value="1"/>
</dbReference>
<evidence type="ECO:0000256" key="2">
    <source>
        <dbReference type="ARBA" id="ARBA00022679"/>
    </source>
</evidence>
<dbReference type="GO" id="GO:0015074">
    <property type="term" value="P:DNA integration"/>
    <property type="evidence" value="ECO:0007669"/>
    <property type="project" value="InterPro"/>
</dbReference>
<dbReference type="InterPro" id="IPR041373">
    <property type="entry name" value="RT_RNaseH"/>
</dbReference>
<dbReference type="SUPFAM" id="SSF56672">
    <property type="entry name" value="DNA/RNA polymerases"/>
    <property type="match status" value="1"/>
</dbReference>
<dbReference type="VEuPathDB" id="FungiDB:H257_09098"/>
<keyword evidence="6" id="KW-0378">Hydrolase</keyword>
<dbReference type="SUPFAM" id="SSF53098">
    <property type="entry name" value="Ribonuclease H-like"/>
    <property type="match status" value="1"/>
</dbReference>
<dbReference type="PROSITE" id="PS50994">
    <property type="entry name" value="INTEGRASE"/>
    <property type="match status" value="1"/>
</dbReference>
<dbReference type="GO" id="GO:0004519">
    <property type="term" value="F:endonuclease activity"/>
    <property type="evidence" value="ECO:0007669"/>
    <property type="project" value="UniProtKB-KW"/>
</dbReference>
<feature type="region of interest" description="Disordered" evidence="8">
    <location>
        <begin position="129"/>
        <end position="187"/>
    </location>
</feature>
<dbReference type="CDD" id="cd00303">
    <property type="entry name" value="retropepsin_like"/>
    <property type="match status" value="1"/>
</dbReference>
<keyword evidence="2" id="KW-0808">Transferase</keyword>
<dbReference type="InterPro" id="IPR043502">
    <property type="entry name" value="DNA/RNA_pol_sf"/>
</dbReference>
<dbReference type="PANTHER" id="PTHR37984">
    <property type="entry name" value="PROTEIN CBG26694"/>
    <property type="match status" value="1"/>
</dbReference>
<dbReference type="Pfam" id="PF00078">
    <property type="entry name" value="RVT_1"/>
    <property type="match status" value="1"/>
</dbReference>
<dbReference type="InterPro" id="IPR036397">
    <property type="entry name" value="RNaseH_sf"/>
</dbReference>
<accession>A0A6A4Z4G1</accession>
<dbReference type="Proteomes" id="UP000469452">
    <property type="component" value="Unassembled WGS sequence"/>
</dbReference>
<protein>
    <recommendedName>
        <fullName evidence="1">RNA-directed DNA polymerase</fullName>
        <ecNumber evidence="1">2.7.7.49</ecNumber>
    </recommendedName>
</protein>
<dbReference type="InterPro" id="IPR021109">
    <property type="entry name" value="Peptidase_aspartic_dom_sf"/>
</dbReference>
<dbReference type="InterPro" id="IPR001584">
    <property type="entry name" value="Integrase_cat-core"/>
</dbReference>
<dbReference type="InterPro" id="IPR012337">
    <property type="entry name" value="RNaseH-like_sf"/>
</dbReference>
<dbReference type="Gene3D" id="2.40.70.10">
    <property type="entry name" value="Acid Proteases"/>
    <property type="match status" value="1"/>
</dbReference>
<dbReference type="EC" id="2.7.7.49" evidence="1"/>
<evidence type="ECO:0000256" key="8">
    <source>
        <dbReference type="SAM" id="MobiDB-lite"/>
    </source>
</evidence>
<dbReference type="GO" id="GO:0003676">
    <property type="term" value="F:nucleic acid binding"/>
    <property type="evidence" value="ECO:0007669"/>
    <property type="project" value="InterPro"/>
</dbReference>
<dbReference type="FunFam" id="3.30.70.270:FF:000026">
    <property type="entry name" value="Transposon Ty3-G Gag-Pol polyprotein"/>
    <property type="match status" value="1"/>
</dbReference>
<dbReference type="GO" id="GO:0016787">
    <property type="term" value="F:hydrolase activity"/>
    <property type="evidence" value="ECO:0007669"/>
    <property type="project" value="UniProtKB-KW"/>
</dbReference>
<organism evidence="11 12">
    <name type="scientific">Aphanomyces astaci</name>
    <name type="common">Crayfish plague agent</name>
    <dbReference type="NCBI Taxonomy" id="112090"/>
    <lineage>
        <taxon>Eukaryota</taxon>
        <taxon>Sar</taxon>
        <taxon>Stramenopiles</taxon>
        <taxon>Oomycota</taxon>
        <taxon>Saprolegniomycetes</taxon>
        <taxon>Saprolegniales</taxon>
        <taxon>Verrucalvaceae</taxon>
        <taxon>Aphanomyces</taxon>
    </lineage>
</organism>
<evidence type="ECO:0000256" key="3">
    <source>
        <dbReference type="ARBA" id="ARBA00022695"/>
    </source>
</evidence>
<dbReference type="Pfam" id="PF08284">
    <property type="entry name" value="RVP_2"/>
    <property type="match status" value="1"/>
</dbReference>
<dbReference type="FunFam" id="1.10.340.70:FF:000001">
    <property type="entry name" value="Retrovirus-related Pol polyprotein from transposon gypsy-like Protein"/>
    <property type="match status" value="1"/>
</dbReference>
<dbReference type="Pfam" id="PF17921">
    <property type="entry name" value="Integrase_H2C2"/>
    <property type="match status" value="1"/>
</dbReference>
<feature type="domain" description="Integrase catalytic" evidence="10">
    <location>
        <begin position="890"/>
        <end position="1057"/>
    </location>
</feature>
<dbReference type="SUPFAM" id="SSF50630">
    <property type="entry name" value="Acid proteases"/>
    <property type="match status" value="1"/>
</dbReference>
<evidence type="ECO:0000259" key="10">
    <source>
        <dbReference type="PROSITE" id="PS50994"/>
    </source>
</evidence>
<evidence type="ECO:0000313" key="12">
    <source>
        <dbReference type="Proteomes" id="UP000469452"/>
    </source>
</evidence>
<feature type="domain" description="Reverse transcriptase" evidence="9">
    <location>
        <begin position="350"/>
        <end position="570"/>
    </location>
</feature>
<dbReference type="PANTHER" id="PTHR37984:SF5">
    <property type="entry name" value="PROTEIN NYNRIN-LIKE"/>
    <property type="match status" value="1"/>
</dbReference>
<dbReference type="PROSITE" id="PS50878">
    <property type="entry name" value="RT_POL"/>
    <property type="match status" value="1"/>
</dbReference>
<keyword evidence="7" id="KW-0695">RNA-directed DNA polymerase</keyword>
<proteinExistence type="predicted"/>
<evidence type="ECO:0000256" key="4">
    <source>
        <dbReference type="ARBA" id="ARBA00022722"/>
    </source>
</evidence>
<keyword evidence="4" id="KW-0540">Nuclease</keyword>
<evidence type="ECO:0000256" key="1">
    <source>
        <dbReference type="ARBA" id="ARBA00012493"/>
    </source>
</evidence>
<feature type="compositionally biased region" description="Low complexity" evidence="8">
    <location>
        <begin position="163"/>
        <end position="174"/>
    </location>
</feature>
<dbReference type="Pfam" id="PF17917">
    <property type="entry name" value="RT_RNaseH"/>
    <property type="match status" value="1"/>
</dbReference>
<dbReference type="AlphaFoldDB" id="A0A6A4Z4G1"/>
<dbReference type="CDD" id="cd09274">
    <property type="entry name" value="RNase_HI_RT_Ty3"/>
    <property type="match status" value="1"/>
</dbReference>
<keyword evidence="3" id="KW-0548">Nucleotidyltransferase</keyword>
<dbReference type="InterPro" id="IPR000477">
    <property type="entry name" value="RT_dom"/>
</dbReference>